<proteinExistence type="inferred from homology"/>
<dbReference type="Proteomes" id="UP001562354">
    <property type="component" value="Unassembled WGS sequence"/>
</dbReference>
<feature type="compositionally biased region" description="Basic and acidic residues" evidence="2">
    <location>
        <begin position="10"/>
        <end position="21"/>
    </location>
</feature>
<comment type="similarity">
    <text evidence="1">Belongs to the TIP41 family.</text>
</comment>
<dbReference type="InterPro" id="IPR007303">
    <property type="entry name" value="TIP41-like"/>
</dbReference>
<dbReference type="Pfam" id="PF04176">
    <property type="entry name" value="TIP41"/>
    <property type="match status" value="1"/>
</dbReference>
<dbReference type="PANTHER" id="PTHR21021">
    <property type="entry name" value="GAF/PUTATIVE CYTOSKELETAL PROTEIN"/>
    <property type="match status" value="1"/>
</dbReference>
<gene>
    <name evidence="3" type="ORF">AAFC00_004642</name>
</gene>
<dbReference type="InterPro" id="IPR051330">
    <property type="entry name" value="Phosphatase_reg/MetRdx"/>
</dbReference>
<dbReference type="PANTHER" id="PTHR21021:SF16">
    <property type="entry name" value="TIP41-LIKE PROTEIN"/>
    <property type="match status" value="1"/>
</dbReference>
<evidence type="ECO:0000256" key="2">
    <source>
        <dbReference type="SAM" id="MobiDB-lite"/>
    </source>
</evidence>
<evidence type="ECO:0000313" key="3">
    <source>
        <dbReference type="EMBL" id="KAL1297053.1"/>
    </source>
</evidence>
<dbReference type="GeneID" id="95978342"/>
<accession>A0ABR3P2W7</accession>
<reference evidence="3 4" key="1">
    <citation type="submission" date="2024-07" db="EMBL/GenBank/DDBJ databases">
        <title>Draft sequence of the Neodothiora populina.</title>
        <authorList>
            <person name="Drown D.D."/>
            <person name="Schuette U.S."/>
            <person name="Buechlein A.B."/>
            <person name="Rusch D.R."/>
            <person name="Winton L.W."/>
            <person name="Adams G.A."/>
        </authorList>
    </citation>
    <scope>NUCLEOTIDE SEQUENCE [LARGE SCALE GENOMIC DNA]</scope>
    <source>
        <strain evidence="3 4">CPC 39397</strain>
    </source>
</reference>
<sequence length="275" mass="31710">MSSNGGVHPTEAHGTREETHVSRNKQWRIATRKAPILKAEPIDRMNERLRIPVPEMIFGDNVVAVEHVPSGWRVEFNAFDALDRVSKTADGMLQVAYSEEWQRNRQHHHEGIKEVVKPFDWSYSTDYKGTTHPADQGDWQATDSSKDPIRLDLLSRPDPILFYDDVVIYEDELADNGIAMFSVKIRVMADRLLLLSRFFLRLDGVIVRIRDTRVYVELDTKTVIRQYTAKEEAYSVVHSQLQARRDNVPEALRDPNRVAPLLRTVEDTLDKFTIS</sequence>
<dbReference type="EMBL" id="JBFMKM010000016">
    <property type="protein sequence ID" value="KAL1297053.1"/>
    <property type="molecule type" value="Genomic_DNA"/>
</dbReference>
<keyword evidence="4" id="KW-1185">Reference proteome</keyword>
<evidence type="ECO:0008006" key="5">
    <source>
        <dbReference type="Google" id="ProtNLM"/>
    </source>
</evidence>
<evidence type="ECO:0000313" key="4">
    <source>
        <dbReference type="Proteomes" id="UP001562354"/>
    </source>
</evidence>
<comment type="caution">
    <text evidence="3">The sequence shown here is derived from an EMBL/GenBank/DDBJ whole genome shotgun (WGS) entry which is preliminary data.</text>
</comment>
<name>A0ABR3P2W7_9PEZI</name>
<dbReference type="RefSeq" id="XP_069196735.1">
    <property type="nucleotide sequence ID" value="XM_069344317.1"/>
</dbReference>
<organism evidence="3 4">
    <name type="scientific">Neodothiora populina</name>
    <dbReference type="NCBI Taxonomy" id="2781224"/>
    <lineage>
        <taxon>Eukaryota</taxon>
        <taxon>Fungi</taxon>
        <taxon>Dikarya</taxon>
        <taxon>Ascomycota</taxon>
        <taxon>Pezizomycotina</taxon>
        <taxon>Dothideomycetes</taxon>
        <taxon>Dothideomycetidae</taxon>
        <taxon>Dothideales</taxon>
        <taxon>Dothioraceae</taxon>
        <taxon>Neodothiora</taxon>
    </lineage>
</organism>
<feature type="region of interest" description="Disordered" evidence="2">
    <location>
        <begin position="1"/>
        <end position="25"/>
    </location>
</feature>
<evidence type="ECO:0000256" key="1">
    <source>
        <dbReference type="ARBA" id="ARBA00006658"/>
    </source>
</evidence>
<protein>
    <recommendedName>
        <fullName evidence="5">TIP41-like protein</fullName>
    </recommendedName>
</protein>